<dbReference type="InterPro" id="IPR029063">
    <property type="entry name" value="SAM-dependent_MTases_sf"/>
</dbReference>
<evidence type="ECO:0000313" key="10">
    <source>
        <dbReference type="EMBL" id="GLV14953.1"/>
    </source>
</evidence>
<evidence type="ECO:0000256" key="7">
    <source>
        <dbReference type="ARBA" id="ARBA00047942"/>
    </source>
</evidence>
<accession>A0AA37UA49</accession>
<dbReference type="Pfam" id="PF12161">
    <property type="entry name" value="HsdM_N"/>
    <property type="match status" value="1"/>
</dbReference>
<dbReference type="GO" id="GO:0008170">
    <property type="term" value="F:N-methyltransferase activity"/>
    <property type="evidence" value="ECO:0007669"/>
    <property type="project" value="InterPro"/>
</dbReference>
<feature type="domain" description="N6 adenine-specific DNA methyltransferase N-terminal" evidence="9">
    <location>
        <begin position="7"/>
        <end position="140"/>
    </location>
</feature>
<evidence type="ECO:0000256" key="5">
    <source>
        <dbReference type="ARBA" id="ARBA00022691"/>
    </source>
</evidence>
<dbReference type="InterPro" id="IPR002052">
    <property type="entry name" value="DNA_methylase_N6_adenine_CS"/>
</dbReference>
<dbReference type="InterPro" id="IPR003356">
    <property type="entry name" value="DNA_methylase_A-5"/>
</dbReference>
<dbReference type="CDD" id="cd02440">
    <property type="entry name" value="AdoMet_MTases"/>
    <property type="match status" value="1"/>
</dbReference>
<dbReference type="InterPro" id="IPR038333">
    <property type="entry name" value="T1MK-like_N_sf"/>
</dbReference>
<dbReference type="EMBL" id="BSRA01000021">
    <property type="protein sequence ID" value="GLV14953.1"/>
    <property type="molecule type" value="Genomic_DNA"/>
</dbReference>
<dbReference type="Gene3D" id="1.20.1260.30">
    <property type="match status" value="1"/>
</dbReference>
<feature type="domain" description="DNA methylase adenine-specific" evidence="8">
    <location>
        <begin position="155"/>
        <end position="455"/>
    </location>
</feature>
<evidence type="ECO:0000256" key="1">
    <source>
        <dbReference type="ARBA" id="ARBA00006594"/>
    </source>
</evidence>
<dbReference type="GO" id="GO:0009007">
    <property type="term" value="F:site-specific DNA-methyltransferase (adenine-specific) activity"/>
    <property type="evidence" value="ECO:0007669"/>
    <property type="project" value="UniProtKB-EC"/>
</dbReference>
<dbReference type="EC" id="2.1.1.72" evidence="2"/>
<comment type="similarity">
    <text evidence="1">Belongs to the N(4)/N(6)-methyltransferase family.</text>
</comment>
<dbReference type="Proteomes" id="UP001157137">
    <property type="component" value="Unassembled WGS sequence"/>
</dbReference>
<evidence type="ECO:0000259" key="8">
    <source>
        <dbReference type="Pfam" id="PF02384"/>
    </source>
</evidence>
<evidence type="ECO:0000256" key="2">
    <source>
        <dbReference type="ARBA" id="ARBA00011900"/>
    </source>
</evidence>
<organism evidence="10 11">
    <name type="scientific">Alicyclobacillus hesperidum</name>
    <dbReference type="NCBI Taxonomy" id="89784"/>
    <lineage>
        <taxon>Bacteria</taxon>
        <taxon>Bacillati</taxon>
        <taxon>Bacillota</taxon>
        <taxon>Bacilli</taxon>
        <taxon>Bacillales</taxon>
        <taxon>Alicyclobacillaceae</taxon>
        <taxon>Alicyclobacillus</taxon>
    </lineage>
</organism>
<evidence type="ECO:0000256" key="6">
    <source>
        <dbReference type="ARBA" id="ARBA00022747"/>
    </source>
</evidence>
<dbReference type="Gene3D" id="3.40.50.150">
    <property type="entry name" value="Vaccinia Virus protein VP39"/>
    <property type="match status" value="1"/>
</dbReference>
<proteinExistence type="inferred from homology"/>
<dbReference type="InterPro" id="IPR051537">
    <property type="entry name" value="DNA_Adenine_Mtase"/>
</dbReference>
<dbReference type="Pfam" id="PF02384">
    <property type="entry name" value="N6_Mtase"/>
    <property type="match status" value="1"/>
</dbReference>
<name>A0AA37UA49_9BACL</name>
<evidence type="ECO:0000259" key="9">
    <source>
        <dbReference type="Pfam" id="PF12161"/>
    </source>
</evidence>
<reference evidence="10" key="1">
    <citation type="submission" date="2023-02" db="EMBL/GenBank/DDBJ databases">
        <title>Proposal of a novel subspecies: Alicyclobacillus hesperidum subspecies aegle.</title>
        <authorList>
            <person name="Goto K."/>
            <person name="Fujii T."/>
            <person name="Yasui K."/>
            <person name="Mochida K."/>
            <person name="Kato-Tanaka Y."/>
            <person name="Morohoshi S."/>
            <person name="An S.Y."/>
            <person name="Kasai H."/>
            <person name="Yokota A."/>
        </authorList>
    </citation>
    <scope>NUCLEOTIDE SEQUENCE</scope>
    <source>
        <strain evidence="10">DSM 12766</strain>
    </source>
</reference>
<evidence type="ECO:0000256" key="3">
    <source>
        <dbReference type="ARBA" id="ARBA00022603"/>
    </source>
</evidence>
<dbReference type="PRINTS" id="PR00507">
    <property type="entry name" value="N12N6MTFRASE"/>
</dbReference>
<keyword evidence="4" id="KW-0808">Transferase</keyword>
<gene>
    <name evidence="10" type="ORF">Heshes_26380</name>
</gene>
<dbReference type="AlphaFoldDB" id="A0AA37UA49"/>
<dbReference type="PANTHER" id="PTHR42933:SF3">
    <property type="entry name" value="TYPE I RESTRICTION ENZYME MJAVIII METHYLASE SUBUNIT"/>
    <property type="match status" value="1"/>
</dbReference>
<sequence length="669" mass="76900">MPNFNEIANFIWSVADLLRGDYKQSDYGKVILPMTVLRRLDSVLKPTKLQVLAKLAELERMNVQNLDPVLNRITGYEFHNRSKFDFESLLDDPDHLATNLTAYINGFSVNAKDVMDYFEFNKQIERLDRSNLLYQVTQRFAAIDLHPDSVSNMEMGYIFEELIRKFAEVSNETAGEHFTPREVIRLMVNLLFNEDRNQDLSKEGIVRTIYDPACGTGGMLSVSEEYLTELNPDIMVRVFGQELNPESYAICKADMLLKGQKPSQIKFGNSFSEDGFVGQTFDYMLSNPPFGVEWKKVEKEIRAEHEKLGMNGRFGAGLPRISDGSLLFLQHMLSKMKPVSLGGSRLAIVLNGSPLFSGGAESGESNIRRWIIENDWLEAIVALPDQLFYNTGISTYIWVLTNRKSRDRKGKIQLINATHLYQKMRKSLGDKRNELSDEHIAEITRIHGEFRETKYSKIFCNEDFGYRRITVERPLRLNFLVSDERSARLKEEKAFQNLATSKKKGAAGEAEIAEGKRQQEAILRVLEGLRSETLYKNREEFVKVLKKAFKTSGVDLSAPMQKAILSALSERDETADVCLDSKGNSEPDVELRDYENVPLKEDIHGYFEREVKPFVPDAWIDESKTKSGYEIPFTRHFYEYTPMRPLEEITQDIRKLECEIRELLEVIRI</sequence>
<dbReference type="GO" id="GO:0032259">
    <property type="term" value="P:methylation"/>
    <property type="evidence" value="ECO:0007669"/>
    <property type="project" value="UniProtKB-KW"/>
</dbReference>
<dbReference type="InterPro" id="IPR022749">
    <property type="entry name" value="D12N6_MeTrfase_N"/>
</dbReference>
<dbReference type="SUPFAM" id="SSF53335">
    <property type="entry name" value="S-adenosyl-L-methionine-dependent methyltransferases"/>
    <property type="match status" value="1"/>
</dbReference>
<evidence type="ECO:0000256" key="4">
    <source>
        <dbReference type="ARBA" id="ARBA00022679"/>
    </source>
</evidence>
<dbReference type="RefSeq" id="WP_284228129.1">
    <property type="nucleotide sequence ID" value="NZ_BSRA01000021.1"/>
</dbReference>
<evidence type="ECO:0000313" key="11">
    <source>
        <dbReference type="Proteomes" id="UP001157137"/>
    </source>
</evidence>
<keyword evidence="3 10" id="KW-0489">Methyltransferase</keyword>
<comment type="catalytic activity">
    <reaction evidence="7">
        <text>a 2'-deoxyadenosine in DNA + S-adenosyl-L-methionine = an N(6)-methyl-2'-deoxyadenosine in DNA + S-adenosyl-L-homocysteine + H(+)</text>
        <dbReference type="Rhea" id="RHEA:15197"/>
        <dbReference type="Rhea" id="RHEA-COMP:12418"/>
        <dbReference type="Rhea" id="RHEA-COMP:12419"/>
        <dbReference type="ChEBI" id="CHEBI:15378"/>
        <dbReference type="ChEBI" id="CHEBI:57856"/>
        <dbReference type="ChEBI" id="CHEBI:59789"/>
        <dbReference type="ChEBI" id="CHEBI:90615"/>
        <dbReference type="ChEBI" id="CHEBI:90616"/>
        <dbReference type="EC" id="2.1.1.72"/>
    </reaction>
</comment>
<dbReference type="GO" id="GO:0003677">
    <property type="term" value="F:DNA binding"/>
    <property type="evidence" value="ECO:0007669"/>
    <property type="project" value="InterPro"/>
</dbReference>
<dbReference type="PROSITE" id="PS00092">
    <property type="entry name" value="N6_MTASE"/>
    <property type="match status" value="1"/>
</dbReference>
<protein>
    <recommendedName>
        <fullName evidence="2">site-specific DNA-methyltransferase (adenine-specific)</fullName>
        <ecNumber evidence="2">2.1.1.72</ecNumber>
    </recommendedName>
</protein>
<dbReference type="PANTHER" id="PTHR42933">
    <property type="entry name" value="SLR6095 PROTEIN"/>
    <property type="match status" value="1"/>
</dbReference>
<dbReference type="GO" id="GO:0009307">
    <property type="term" value="P:DNA restriction-modification system"/>
    <property type="evidence" value="ECO:0007669"/>
    <property type="project" value="UniProtKB-KW"/>
</dbReference>
<comment type="caution">
    <text evidence="10">The sequence shown here is derived from an EMBL/GenBank/DDBJ whole genome shotgun (WGS) entry which is preliminary data.</text>
</comment>
<keyword evidence="5" id="KW-0949">S-adenosyl-L-methionine</keyword>
<keyword evidence="6" id="KW-0680">Restriction system</keyword>